<dbReference type="EMBL" id="BSUM01000001">
    <property type="protein sequence ID" value="GMA32900.1"/>
    <property type="molecule type" value="Genomic_DNA"/>
</dbReference>
<dbReference type="PANTHER" id="PTHR43048">
    <property type="entry name" value="METHYLMALONYL-COA EPIMERASE"/>
    <property type="match status" value="1"/>
</dbReference>
<dbReference type="GO" id="GO:0004493">
    <property type="term" value="F:methylmalonyl-CoA epimerase activity"/>
    <property type="evidence" value="ECO:0007669"/>
    <property type="project" value="TreeGrafter"/>
</dbReference>
<dbReference type="PROSITE" id="PS51819">
    <property type="entry name" value="VOC"/>
    <property type="match status" value="1"/>
</dbReference>
<dbReference type="InterPro" id="IPR051785">
    <property type="entry name" value="MMCE/EMCE_epimerase"/>
</dbReference>
<dbReference type="Gene3D" id="3.10.180.10">
    <property type="entry name" value="2,3-Dihydroxybiphenyl 1,2-Dioxygenase, domain 1"/>
    <property type="match status" value="1"/>
</dbReference>
<dbReference type="GO" id="GO:0046491">
    <property type="term" value="P:L-methylmalonyl-CoA metabolic process"/>
    <property type="evidence" value="ECO:0007669"/>
    <property type="project" value="TreeGrafter"/>
</dbReference>
<protein>
    <submittedName>
        <fullName evidence="3">Glyoxalase</fullName>
    </submittedName>
</protein>
<name>A0AA37XHV9_9MICO</name>
<evidence type="ECO:0000256" key="1">
    <source>
        <dbReference type="ARBA" id="ARBA00022723"/>
    </source>
</evidence>
<dbReference type="Pfam" id="PF13669">
    <property type="entry name" value="Glyoxalase_4"/>
    <property type="match status" value="1"/>
</dbReference>
<reference evidence="3" key="1">
    <citation type="journal article" date="2014" name="Int. J. Syst. Evol. Microbiol.">
        <title>Complete genome sequence of Corynebacterium casei LMG S-19264T (=DSM 44701T), isolated from a smear-ripened cheese.</title>
        <authorList>
            <consortium name="US DOE Joint Genome Institute (JGI-PGF)"/>
            <person name="Walter F."/>
            <person name="Albersmeier A."/>
            <person name="Kalinowski J."/>
            <person name="Ruckert C."/>
        </authorList>
    </citation>
    <scope>NUCLEOTIDE SEQUENCE</scope>
    <source>
        <strain evidence="3">NBRC 112290</strain>
    </source>
</reference>
<reference evidence="3" key="2">
    <citation type="submission" date="2023-02" db="EMBL/GenBank/DDBJ databases">
        <authorList>
            <person name="Sun Q."/>
            <person name="Mori K."/>
        </authorList>
    </citation>
    <scope>NUCLEOTIDE SEQUENCE</scope>
    <source>
        <strain evidence="3">NBRC 112290</strain>
    </source>
</reference>
<proteinExistence type="predicted"/>
<keyword evidence="4" id="KW-1185">Reference proteome</keyword>
<keyword evidence="1" id="KW-0479">Metal-binding</keyword>
<dbReference type="PANTHER" id="PTHR43048:SF5">
    <property type="entry name" value="BLR5325 PROTEIN"/>
    <property type="match status" value="1"/>
</dbReference>
<evidence type="ECO:0000259" key="2">
    <source>
        <dbReference type="PROSITE" id="PS51819"/>
    </source>
</evidence>
<dbReference type="Proteomes" id="UP001157161">
    <property type="component" value="Unassembled WGS sequence"/>
</dbReference>
<organism evidence="3 4">
    <name type="scientific">Litorihabitans aurantiacus</name>
    <dbReference type="NCBI Taxonomy" id="1930061"/>
    <lineage>
        <taxon>Bacteria</taxon>
        <taxon>Bacillati</taxon>
        <taxon>Actinomycetota</taxon>
        <taxon>Actinomycetes</taxon>
        <taxon>Micrococcales</taxon>
        <taxon>Beutenbergiaceae</taxon>
        <taxon>Litorihabitans</taxon>
    </lineage>
</organism>
<gene>
    <name evidence="3" type="ORF">GCM10025875_28920</name>
</gene>
<dbReference type="GO" id="GO:0046872">
    <property type="term" value="F:metal ion binding"/>
    <property type="evidence" value="ECO:0007669"/>
    <property type="project" value="UniProtKB-KW"/>
</dbReference>
<dbReference type="SUPFAM" id="SSF54593">
    <property type="entry name" value="Glyoxalase/Bleomycin resistance protein/Dihydroxybiphenyl dioxygenase"/>
    <property type="match status" value="1"/>
</dbReference>
<dbReference type="InterPro" id="IPR029068">
    <property type="entry name" value="Glyas_Bleomycin-R_OHBP_Dase"/>
</dbReference>
<comment type="caution">
    <text evidence="3">The sequence shown here is derived from an EMBL/GenBank/DDBJ whole genome shotgun (WGS) entry which is preliminary data.</text>
</comment>
<accession>A0AA37XHV9</accession>
<dbReference type="RefSeq" id="WP_284251597.1">
    <property type="nucleotide sequence ID" value="NZ_BSUM01000001.1"/>
</dbReference>
<evidence type="ECO:0000313" key="3">
    <source>
        <dbReference type="EMBL" id="GMA32900.1"/>
    </source>
</evidence>
<dbReference type="InterPro" id="IPR037523">
    <property type="entry name" value="VOC_core"/>
</dbReference>
<dbReference type="AlphaFoldDB" id="A0AA37XHV9"/>
<sequence length="145" mass="16087">MPITLDNVGIVVQDMQETIAFFTDLGLRVLGHDEVGGEWVDTLVGLDDSDVRLTMLTTPDGRGRLQLVEYLHPEPVPSRPVPSNQAGLHRVAFEVDDIDASLAVAARHGCYPVRCVAEHLGLYRLTYVRGPGGIRVMLMQRLRRD</sequence>
<evidence type="ECO:0000313" key="4">
    <source>
        <dbReference type="Proteomes" id="UP001157161"/>
    </source>
</evidence>
<feature type="domain" description="VOC" evidence="2">
    <location>
        <begin position="4"/>
        <end position="141"/>
    </location>
</feature>